<feature type="transmembrane region" description="Helical" evidence="1">
    <location>
        <begin position="66"/>
        <end position="89"/>
    </location>
</feature>
<dbReference type="RefSeq" id="WP_093555501.1">
    <property type="nucleotide sequence ID" value="NZ_FPBO01000008.1"/>
</dbReference>
<dbReference type="EMBL" id="FPBO01000008">
    <property type="protein sequence ID" value="SFU71972.1"/>
    <property type="molecule type" value="Genomic_DNA"/>
</dbReference>
<feature type="transmembrane region" description="Helical" evidence="1">
    <location>
        <begin position="39"/>
        <end position="59"/>
    </location>
</feature>
<feature type="transmembrane region" description="Helical" evidence="1">
    <location>
        <begin position="95"/>
        <end position="112"/>
    </location>
</feature>
<evidence type="ECO:0000313" key="3">
    <source>
        <dbReference type="Proteomes" id="UP000199391"/>
    </source>
</evidence>
<evidence type="ECO:0000256" key="1">
    <source>
        <dbReference type="SAM" id="Phobius"/>
    </source>
</evidence>
<protein>
    <submittedName>
        <fullName evidence="2">Uncharacterized protein</fullName>
    </submittedName>
</protein>
<keyword evidence="1" id="KW-0812">Transmembrane</keyword>
<reference evidence="3" key="1">
    <citation type="submission" date="2016-10" db="EMBL/GenBank/DDBJ databases">
        <authorList>
            <person name="Varghese N."/>
            <person name="Submissions S."/>
        </authorList>
    </citation>
    <scope>NUCLEOTIDE SEQUENCE [LARGE SCALE GENOMIC DNA]</scope>
    <source>
        <strain evidence="3">CGMCC 1.11014</strain>
    </source>
</reference>
<organism evidence="2 3">
    <name type="scientific">Pseudoduganella namucuonensis</name>
    <dbReference type="NCBI Taxonomy" id="1035707"/>
    <lineage>
        <taxon>Bacteria</taxon>
        <taxon>Pseudomonadati</taxon>
        <taxon>Pseudomonadota</taxon>
        <taxon>Betaproteobacteria</taxon>
        <taxon>Burkholderiales</taxon>
        <taxon>Oxalobacteraceae</taxon>
        <taxon>Telluria group</taxon>
        <taxon>Pseudoduganella</taxon>
    </lineage>
</organism>
<dbReference type="AlphaFoldDB" id="A0A1I7IGE0"/>
<keyword evidence="3" id="KW-1185">Reference proteome</keyword>
<sequence length="129" mass="13706">MKKLLAFAIILLLAIAAFDAIDPSDMIVHIGDEEFDGPLGALLGLVFGGVGMLIAAIALTCAAVFVGFLFAGLGILMVVGLALLALVLAAVVAPFMLPLLIPAAIVWFFVARNRRHREQETRHLKEQAV</sequence>
<keyword evidence="1" id="KW-0472">Membrane</keyword>
<evidence type="ECO:0000313" key="2">
    <source>
        <dbReference type="EMBL" id="SFU71972.1"/>
    </source>
</evidence>
<gene>
    <name evidence="2" type="ORF">SAMN05216552_100819</name>
</gene>
<dbReference type="Proteomes" id="UP000199391">
    <property type="component" value="Unassembled WGS sequence"/>
</dbReference>
<name>A0A1I7IGE0_9BURK</name>
<proteinExistence type="predicted"/>
<keyword evidence="1" id="KW-1133">Transmembrane helix</keyword>
<accession>A0A1I7IGE0</accession>